<accession>A0ABS0THX8</accession>
<evidence type="ECO:0008006" key="3">
    <source>
        <dbReference type="Google" id="ProtNLM"/>
    </source>
</evidence>
<dbReference type="EMBL" id="JAEHNY010000004">
    <property type="protein sequence ID" value="MBI6119613.1"/>
    <property type="molecule type" value="Genomic_DNA"/>
</dbReference>
<proteinExistence type="predicted"/>
<dbReference type="RefSeq" id="WP_198638210.1">
    <property type="nucleotide sequence ID" value="NZ_JAEHNY010000004.1"/>
</dbReference>
<organism evidence="1 2">
    <name type="scientific">Salegentibacter maritimus</name>
    <dbReference type="NCBI Taxonomy" id="2794347"/>
    <lineage>
        <taxon>Bacteria</taxon>
        <taxon>Pseudomonadati</taxon>
        <taxon>Bacteroidota</taxon>
        <taxon>Flavobacteriia</taxon>
        <taxon>Flavobacteriales</taxon>
        <taxon>Flavobacteriaceae</taxon>
        <taxon>Salegentibacter</taxon>
    </lineage>
</organism>
<evidence type="ECO:0000313" key="1">
    <source>
        <dbReference type="EMBL" id="MBI6119613.1"/>
    </source>
</evidence>
<dbReference type="InterPro" id="IPR036691">
    <property type="entry name" value="Endo/exonu/phosph_ase_sf"/>
</dbReference>
<evidence type="ECO:0000313" key="2">
    <source>
        <dbReference type="Proteomes" id="UP000635665"/>
    </source>
</evidence>
<gene>
    <name evidence="1" type="ORF">I6U50_06225</name>
</gene>
<name>A0ABS0THX8_9FLAO</name>
<dbReference type="SUPFAM" id="SSF56219">
    <property type="entry name" value="DNase I-like"/>
    <property type="match status" value="1"/>
</dbReference>
<keyword evidence="2" id="KW-1185">Reference proteome</keyword>
<protein>
    <recommendedName>
        <fullName evidence="3">Metal-dependent hydrolase, endonuclease/exonuclease/phosphatase family</fullName>
    </recommendedName>
</protein>
<dbReference type="Proteomes" id="UP000635665">
    <property type="component" value="Unassembled WGS sequence"/>
</dbReference>
<comment type="caution">
    <text evidence="1">The sequence shown here is derived from an EMBL/GenBank/DDBJ whole genome shotgun (WGS) entry which is preliminary data.</text>
</comment>
<dbReference type="Gene3D" id="3.60.10.10">
    <property type="entry name" value="Endonuclease/exonuclease/phosphatase"/>
    <property type="match status" value="1"/>
</dbReference>
<sequence>MKLATFNIQNLFHRDISFNETRFNKTKKDWEIAMDKLMEKPIKSIQDQERLRELACLADIDNINRYPYAVLRRKDDYLFLKGKNYSKELKASELTDWNGWVALKNYPLDPIAVKNKARVILEVNPDILILQEIEDRASLAEFNKDFLPRLGCEPFQQTFVVQGNDIRGREIGILIREGYEIKSVKSHIFDLNVSGENLFDKDLLEYEIQTAKGNTIWILATHLKNQAGDKNFSDRIRIQQAKRIAEVYKQMKAEGKINVAIVGTLNAPSFCNSLSPLLLKTNVLDISKHSSFNVDFDKGKDAGYYSLGAYRMGVNIKQKDYLLLSLELFKKTKRSGLNRKGIWPEKRPMWSIYPGINCKAHAASEHPIIWADIEV</sequence>
<reference evidence="1 2" key="1">
    <citation type="submission" date="2020-12" db="EMBL/GenBank/DDBJ databases">
        <title>Salegentibacter orientalis sp. nov., isolated from costal sediment.</title>
        <authorList>
            <person name="Lian F.-B."/>
        </authorList>
    </citation>
    <scope>NUCLEOTIDE SEQUENCE [LARGE SCALE GENOMIC DNA]</scope>
    <source>
        <strain evidence="1 2">F60176</strain>
    </source>
</reference>